<feature type="domain" description="Peptidase M20 dimerisation" evidence="5">
    <location>
        <begin position="175"/>
        <end position="271"/>
    </location>
</feature>
<dbReference type="Pfam" id="PF07687">
    <property type="entry name" value="M20_dimer"/>
    <property type="match status" value="1"/>
</dbReference>
<organism evidence="6 7">
    <name type="scientific">Dichelobacter nodosus (strain VCS1703A)</name>
    <dbReference type="NCBI Taxonomy" id="246195"/>
    <lineage>
        <taxon>Bacteria</taxon>
        <taxon>Pseudomonadati</taxon>
        <taxon>Pseudomonadota</taxon>
        <taxon>Gammaproteobacteria</taxon>
        <taxon>Cardiobacteriales</taxon>
        <taxon>Cardiobacteriaceae</taxon>
        <taxon>Dichelobacter</taxon>
    </lineage>
</organism>
<protein>
    <submittedName>
        <fullName evidence="6">Peptidase M20 family</fullName>
    </submittedName>
</protein>
<dbReference type="HOGENOM" id="CLU_021802_7_0_6"/>
<proteinExistence type="predicted"/>
<dbReference type="EMBL" id="CP000513">
    <property type="protein sequence ID" value="ABQ13981.1"/>
    <property type="molecule type" value="Genomic_DNA"/>
</dbReference>
<dbReference type="PIRSF" id="PIRSF037238">
    <property type="entry name" value="Carboxypeptidase_G2"/>
    <property type="match status" value="1"/>
</dbReference>
<keyword evidence="1" id="KW-0479">Metal-binding</keyword>
<name>A5EV38_DICNV</name>
<dbReference type="KEGG" id="dno:DNO_0697"/>
<keyword evidence="3" id="KW-0170">Cobalt</keyword>
<gene>
    <name evidence="6" type="ordered locus">DNO_0697</name>
</gene>
<dbReference type="Gene3D" id="3.40.630.10">
    <property type="entry name" value="Zn peptidases"/>
    <property type="match status" value="1"/>
</dbReference>
<dbReference type="GO" id="GO:0016787">
    <property type="term" value="F:hydrolase activity"/>
    <property type="evidence" value="ECO:0007669"/>
    <property type="project" value="UniProtKB-KW"/>
</dbReference>
<dbReference type="SUPFAM" id="SSF53187">
    <property type="entry name" value="Zn-dependent exopeptidases"/>
    <property type="match status" value="1"/>
</dbReference>
<dbReference type="GO" id="GO:0046872">
    <property type="term" value="F:metal ion binding"/>
    <property type="evidence" value="ECO:0007669"/>
    <property type="project" value="UniProtKB-KW"/>
</dbReference>
<dbReference type="RefSeq" id="WP_012031030.1">
    <property type="nucleotide sequence ID" value="NC_009446.1"/>
</dbReference>
<dbReference type="Pfam" id="PF01546">
    <property type="entry name" value="Peptidase_M20"/>
    <property type="match status" value="1"/>
</dbReference>
<dbReference type="CDD" id="cd03885">
    <property type="entry name" value="M20_CPDG2"/>
    <property type="match status" value="1"/>
</dbReference>
<dbReference type="InterPro" id="IPR036264">
    <property type="entry name" value="Bact_exopeptidase_dim_dom"/>
</dbReference>
<dbReference type="AlphaFoldDB" id="A5EV38"/>
<dbReference type="OrthoDB" id="9776600at2"/>
<evidence type="ECO:0000313" key="6">
    <source>
        <dbReference type="EMBL" id="ABQ13981.1"/>
    </source>
</evidence>
<dbReference type="PANTHER" id="PTHR43808">
    <property type="entry name" value="ACETYLORNITHINE DEACETYLASE"/>
    <property type="match status" value="1"/>
</dbReference>
<keyword evidence="2" id="KW-0378">Hydrolase</keyword>
<evidence type="ECO:0000256" key="4">
    <source>
        <dbReference type="PIRSR" id="PIRSR037238-1"/>
    </source>
</evidence>
<dbReference type="InterPro" id="IPR002933">
    <property type="entry name" value="Peptidase_M20"/>
</dbReference>
<feature type="active site" evidence="4">
    <location>
        <position position="78"/>
    </location>
</feature>
<evidence type="ECO:0000256" key="1">
    <source>
        <dbReference type="ARBA" id="ARBA00022723"/>
    </source>
</evidence>
<reference evidence="6 7" key="1">
    <citation type="journal article" date="2007" name="Nat. Biotechnol.">
        <title>Genome sequence and identification of candidate vaccine antigens from the animal pathogen Dichelobacter nodosus.</title>
        <authorList>
            <person name="Myers G.S."/>
            <person name="Parker D."/>
            <person name="Al-Hasani K."/>
            <person name="Kennan R.M."/>
            <person name="Seemann T."/>
            <person name="Ren Q."/>
            <person name="Badger J.H."/>
            <person name="Selengut J.D."/>
            <person name="Deboy R.T."/>
            <person name="Tettelin H."/>
            <person name="Boyce J.D."/>
            <person name="McCarl V.P."/>
            <person name="Han X."/>
            <person name="Nelson W.C."/>
            <person name="Madupu R."/>
            <person name="Mohamoud Y."/>
            <person name="Holley T."/>
            <person name="Fedorova N."/>
            <person name="Khouri H."/>
            <person name="Bottomley S.P."/>
            <person name="Whittington R.J."/>
            <person name="Adler B."/>
            <person name="Songer J.G."/>
            <person name="Rood J.I."/>
            <person name="Paulsen I.T."/>
        </authorList>
    </citation>
    <scope>NUCLEOTIDE SEQUENCE [LARGE SCALE GENOMIC DNA]</scope>
    <source>
        <strain evidence="6 7">VCS1703A</strain>
    </source>
</reference>
<dbReference type="STRING" id="246195.DNO_0697"/>
<accession>A5EV38</accession>
<dbReference type="eggNOG" id="COG0624">
    <property type="taxonomic scope" value="Bacteria"/>
</dbReference>
<evidence type="ECO:0000256" key="2">
    <source>
        <dbReference type="ARBA" id="ARBA00022801"/>
    </source>
</evidence>
<dbReference type="InterPro" id="IPR011650">
    <property type="entry name" value="Peptidase_M20_dimer"/>
</dbReference>
<dbReference type="PANTHER" id="PTHR43808:SF9">
    <property type="entry name" value="BLL0789 PROTEIN"/>
    <property type="match status" value="1"/>
</dbReference>
<evidence type="ECO:0000259" key="5">
    <source>
        <dbReference type="Pfam" id="PF07687"/>
    </source>
</evidence>
<evidence type="ECO:0000313" key="7">
    <source>
        <dbReference type="Proteomes" id="UP000000248"/>
    </source>
</evidence>
<keyword evidence="7" id="KW-1185">Reference proteome</keyword>
<dbReference type="SUPFAM" id="SSF55031">
    <property type="entry name" value="Bacterial exopeptidase dimerisation domain"/>
    <property type="match status" value="1"/>
</dbReference>
<dbReference type="InterPro" id="IPR050072">
    <property type="entry name" value="Peptidase_M20A"/>
</dbReference>
<sequence>MDKNTFLKQLEPLVNVDCGTHLTAGVAKIADLITEKYQNLKGWHITRKDLGDKVGPGLLITNRENPTHYDVMLIGHLDTVFPEGTVAARPFRVEGDRAYGPGVADMKAGVLLMYAAVSELDAQDLDALSIAILHNPDEETGSVYSEAWILEEAAKADYVLVCEAARADGSLVKLRKGSGNFLLEFHGVAAHAGNDPASGRSALVEMSHWILDLKKFNENDIGTTLTVGLASGGNATNVVPDYARATVDFRFWQNDELPRLERYMEERVKNTFTPDIKVKITKTSEKLAMQMSPKTEQLMALVEKAGKAVNHEVRWQSVGGGSDANITSAHGIASLDGFGPIGACFHSDKEYLEINSIEPCLAFLKSVLKHIAAQK</sequence>
<feature type="active site" description="Proton acceptor" evidence="4">
    <location>
        <position position="138"/>
    </location>
</feature>
<dbReference type="InterPro" id="IPR017150">
    <property type="entry name" value="Pept_M20_glutamate_carboxypep"/>
</dbReference>
<dbReference type="Gene3D" id="3.30.70.360">
    <property type="match status" value="1"/>
</dbReference>
<dbReference type="Proteomes" id="UP000000248">
    <property type="component" value="Chromosome"/>
</dbReference>
<evidence type="ECO:0000256" key="3">
    <source>
        <dbReference type="ARBA" id="ARBA00023285"/>
    </source>
</evidence>